<organism evidence="2 3">
    <name type="scientific">Giardia intestinalis (strain ATCC 50803 / WB clone C6)</name>
    <name type="common">Giardia lamblia</name>
    <dbReference type="NCBI Taxonomy" id="184922"/>
    <lineage>
        <taxon>Eukaryota</taxon>
        <taxon>Metamonada</taxon>
        <taxon>Diplomonadida</taxon>
        <taxon>Hexamitidae</taxon>
        <taxon>Giardiinae</taxon>
        <taxon>Giardia</taxon>
    </lineage>
</organism>
<dbReference type="EMBL" id="AACB03000001">
    <property type="protein sequence ID" value="KAE8304661.1"/>
    <property type="molecule type" value="Genomic_DNA"/>
</dbReference>
<comment type="caution">
    <text evidence="2">The sequence shown here is derived from an EMBL/GenBank/DDBJ whole genome shotgun (WGS) entry which is preliminary data.</text>
</comment>
<name>A0A644F7L5_GIAIC</name>
<dbReference type="Proteomes" id="UP000001548">
    <property type="component" value="Unassembled WGS sequence"/>
</dbReference>
<dbReference type="InParanoid" id="A0A644F7L5"/>
<sequence>MSFESDRQTVASSKTLARTVASLEKCGFYDRDPTVEPLYWTFASSYDSLKTGMWAALTGVQERRIPKEDAYQSISQQMKGLIHSLVSIFQVKESKILELSIQLANYTEKEHSREAAKEIQQAEEGQAAIREAARLKERLAQLIQEFNEERTTWRNELNTLIAGWRTVYSDLEQHLLALHD</sequence>
<dbReference type="AlphaFoldDB" id="A0A644F7L5"/>
<reference evidence="2 3" key="1">
    <citation type="journal article" date="2007" name="Science">
        <title>Genomic minimalism in the early diverging intestinal parasite Giardia lamblia.</title>
        <authorList>
            <person name="Morrison H.G."/>
            <person name="McArthur A.G."/>
            <person name="Gillin F.D."/>
            <person name="Aley S.B."/>
            <person name="Adam R.D."/>
            <person name="Olsen G.J."/>
            <person name="Best A.A."/>
            <person name="Cande W.Z."/>
            <person name="Chen F."/>
            <person name="Cipriano M.J."/>
            <person name="Davids B.J."/>
            <person name="Dawson S.C."/>
            <person name="Elmendorf H.G."/>
            <person name="Hehl A.B."/>
            <person name="Holder M.E."/>
            <person name="Huse S.M."/>
            <person name="Kim U.U."/>
            <person name="Lasek-Nesselquist E."/>
            <person name="Manning G."/>
            <person name="Nigam A."/>
            <person name="Nixon J.E."/>
            <person name="Palm D."/>
            <person name="Passamaneck N.E."/>
            <person name="Prabhu A."/>
            <person name="Reich C.I."/>
            <person name="Reiner D.S."/>
            <person name="Samuelson J."/>
            <person name="Svard S.G."/>
            <person name="Sogin M.L."/>
        </authorList>
    </citation>
    <scope>NUCLEOTIDE SEQUENCE [LARGE SCALE GENOMIC DNA]</scope>
    <source>
        <strain evidence="2 3">WB C6</strain>
    </source>
</reference>
<keyword evidence="3" id="KW-1185">Reference proteome</keyword>
<keyword evidence="1" id="KW-0175">Coiled coil</keyword>
<evidence type="ECO:0000313" key="2">
    <source>
        <dbReference type="EMBL" id="KAE8304661.1"/>
    </source>
</evidence>
<proteinExistence type="predicted"/>
<evidence type="ECO:0000256" key="1">
    <source>
        <dbReference type="SAM" id="Coils"/>
    </source>
</evidence>
<gene>
    <name evidence="2" type="ORF">GL50803_0016297</name>
</gene>
<accession>A0A644F7L5</accession>
<feature type="coiled-coil region" evidence="1">
    <location>
        <begin position="125"/>
        <end position="156"/>
    </location>
</feature>
<evidence type="ECO:0000313" key="3">
    <source>
        <dbReference type="Proteomes" id="UP000001548"/>
    </source>
</evidence>
<protein>
    <submittedName>
        <fullName evidence="2">Uncharacterized protein</fullName>
    </submittedName>
</protein>